<evidence type="ECO:0000313" key="1">
    <source>
        <dbReference type="EMBL" id="KAI4388522.1"/>
    </source>
</evidence>
<proteinExistence type="predicted"/>
<reference evidence="2" key="1">
    <citation type="journal article" date="2023" name="Front. Plant Sci.">
        <title>Chromosomal-level genome assembly of Melastoma candidum provides insights into trichome evolution.</title>
        <authorList>
            <person name="Zhong Y."/>
            <person name="Wu W."/>
            <person name="Sun C."/>
            <person name="Zou P."/>
            <person name="Liu Y."/>
            <person name="Dai S."/>
            <person name="Zhou R."/>
        </authorList>
    </citation>
    <scope>NUCLEOTIDE SEQUENCE [LARGE SCALE GENOMIC DNA]</scope>
</reference>
<comment type="caution">
    <text evidence="1">The sequence shown here is derived from an EMBL/GenBank/DDBJ whole genome shotgun (WGS) entry which is preliminary data.</text>
</comment>
<sequence length="236" mass="25676">MDSKPPTREGGAAGDNSPKPDPFPTPPVAITPKPGSVPLKPSSSPATPSAAAQQTPPPDPTSPDADLFPVPSYSRWFSWTSIHECEARLLPEFFASKSPSKTPRVYVYYRNPIIRLYLRNPSRKVTFTDARKTAVGDVGSIRRVFDFLEAWGLINYGGSGQSKALKWDDKDTGKSGGGGDGNARKRICGGCKSVCTIACFSCDKYDLTLCARCYVRGNYRVGVSSTDFRELRSVKI</sequence>
<accession>A0ACB9SJZ6</accession>
<gene>
    <name evidence="1" type="ORF">MLD38_000843</name>
</gene>
<evidence type="ECO:0000313" key="2">
    <source>
        <dbReference type="Proteomes" id="UP001057402"/>
    </source>
</evidence>
<protein>
    <submittedName>
        <fullName evidence="1">Uncharacterized protein</fullName>
    </submittedName>
</protein>
<dbReference type="Proteomes" id="UP001057402">
    <property type="component" value="Chromosome 1"/>
</dbReference>
<name>A0ACB9SJZ6_9MYRT</name>
<organism evidence="1 2">
    <name type="scientific">Melastoma candidum</name>
    <dbReference type="NCBI Taxonomy" id="119954"/>
    <lineage>
        <taxon>Eukaryota</taxon>
        <taxon>Viridiplantae</taxon>
        <taxon>Streptophyta</taxon>
        <taxon>Embryophyta</taxon>
        <taxon>Tracheophyta</taxon>
        <taxon>Spermatophyta</taxon>
        <taxon>Magnoliopsida</taxon>
        <taxon>eudicotyledons</taxon>
        <taxon>Gunneridae</taxon>
        <taxon>Pentapetalae</taxon>
        <taxon>rosids</taxon>
        <taxon>malvids</taxon>
        <taxon>Myrtales</taxon>
        <taxon>Melastomataceae</taxon>
        <taxon>Melastomatoideae</taxon>
        <taxon>Melastomateae</taxon>
        <taxon>Melastoma</taxon>
    </lineage>
</organism>
<dbReference type="EMBL" id="CM042880">
    <property type="protein sequence ID" value="KAI4388522.1"/>
    <property type="molecule type" value="Genomic_DNA"/>
</dbReference>
<keyword evidence="2" id="KW-1185">Reference proteome</keyword>